<gene>
    <name evidence="2" type="ORF">E7215_17240</name>
</gene>
<evidence type="ECO:0000313" key="2">
    <source>
        <dbReference type="EMBL" id="MBE6061885.1"/>
    </source>
</evidence>
<reference evidence="2" key="1">
    <citation type="submission" date="2019-04" db="EMBL/GenBank/DDBJ databases">
        <title>Evolution of Biomass-Degrading Anaerobic Consortia Revealed by Metagenomics.</title>
        <authorList>
            <person name="Peng X."/>
        </authorList>
    </citation>
    <scope>NUCLEOTIDE SEQUENCE</scope>
    <source>
        <strain evidence="2">SIG254</strain>
    </source>
</reference>
<dbReference type="InterPro" id="IPR003646">
    <property type="entry name" value="SH3-like_bac-type"/>
</dbReference>
<dbReference type="EMBL" id="SVCM01000209">
    <property type="protein sequence ID" value="MBE6061885.1"/>
    <property type="molecule type" value="Genomic_DNA"/>
</dbReference>
<protein>
    <recommendedName>
        <fullName evidence="1">SH3b domain-containing protein</fullName>
    </recommendedName>
</protein>
<organism evidence="2 3">
    <name type="scientific">Clostridium sulfidigenes</name>
    <dbReference type="NCBI Taxonomy" id="318464"/>
    <lineage>
        <taxon>Bacteria</taxon>
        <taxon>Bacillati</taxon>
        <taxon>Bacillota</taxon>
        <taxon>Clostridia</taxon>
        <taxon>Eubacteriales</taxon>
        <taxon>Clostridiaceae</taxon>
        <taxon>Clostridium</taxon>
    </lineage>
</organism>
<evidence type="ECO:0000313" key="3">
    <source>
        <dbReference type="Proteomes" id="UP000768462"/>
    </source>
</evidence>
<feature type="domain" description="SH3b" evidence="1">
    <location>
        <begin position="95"/>
        <end position="170"/>
    </location>
</feature>
<dbReference type="AlphaFoldDB" id="A0A927WEX3"/>
<accession>A0A927WEX3</accession>
<evidence type="ECO:0000259" key="1">
    <source>
        <dbReference type="PROSITE" id="PS51781"/>
    </source>
</evidence>
<dbReference type="PROSITE" id="PS51781">
    <property type="entry name" value="SH3B"/>
    <property type="match status" value="1"/>
</dbReference>
<comment type="caution">
    <text evidence="2">The sequence shown here is derived from an EMBL/GenBank/DDBJ whole genome shotgun (WGS) entry which is preliminary data.</text>
</comment>
<dbReference type="Gene3D" id="2.30.30.40">
    <property type="entry name" value="SH3 Domains"/>
    <property type="match status" value="1"/>
</dbReference>
<sequence>MVITVHRWFANKSCPGDWLYARLGDLAAKVTAALGGSQQEPATGKTVWYRVRKTWADSKSQLGAYKVLANAKAKVDANPAYAVFDENGKAIYGTATTASFAPYLVSVTIDNLNIRKGPGTNYGTVGKFTGKGCFTIVEEASGQGASKWGLLKSYADGRDGWISLDFAARI</sequence>
<proteinExistence type="predicted"/>
<name>A0A927WEX3_9CLOT</name>
<dbReference type="Proteomes" id="UP000768462">
    <property type="component" value="Unassembled WGS sequence"/>
</dbReference>